<dbReference type="AlphaFoldDB" id="A0A2M6YVN7"/>
<protein>
    <submittedName>
        <fullName evidence="1">Uncharacterized protein</fullName>
    </submittedName>
</protein>
<organism evidence="1 2">
    <name type="scientific">Candidatus Roizmanbacteria bacterium CG07_land_8_20_14_0_80_34_15</name>
    <dbReference type="NCBI Taxonomy" id="1974849"/>
    <lineage>
        <taxon>Bacteria</taxon>
        <taxon>Candidatus Roizmaniibacteriota</taxon>
    </lineage>
</organism>
<accession>A0A2M6YVN7</accession>
<reference evidence="2" key="1">
    <citation type="submission" date="2017-09" db="EMBL/GenBank/DDBJ databases">
        <title>Depth-based differentiation of microbial function through sediment-hosted aquifers and enrichment of novel symbionts in the deep terrestrial subsurface.</title>
        <authorList>
            <person name="Probst A.J."/>
            <person name="Ladd B."/>
            <person name="Jarett J.K."/>
            <person name="Geller-Mcgrath D.E."/>
            <person name="Sieber C.M.K."/>
            <person name="Emerson J.B."/>
            <person name="Anantharaman K."/>
            <person name="Thomas B.C."/>
            <person name="Malmstrom R."/>
            <person name="Stieglmeier M."/>
            <person name="Klingl A."/>
            <person name="Woyke T."/>
            <person name="Ryan C.M."/>
            <person name="Banfield J.F."/>
        </authorList>
    </citation>
    <scope>NUCLEOTIDE SEQUENCE [LARGE SCALE GENOMIC DNA]</scope>
</reference>
<proteinExistence type="predicted"/>
<dbReference type="Proteomes" id="UP000230184">
    <property type="component" value="Unassembled WGS sequence"/>
</dbReference>
<gene>
    <name evidence="1" type="ORF">COT02_00200</name>
</gene>
<evidence type="ECO:0000313" key="1">
    <source>
        <dbReference type="EMBL" id="PIU37564.1"/>
    </source>
</evidence>
<comment type="caution">
    <text evidence="1">The sequence shown here is derived from an EMBL/GenBank/DDBJ whole genome shotgun (WGS) entry which is preliminary data.</text>
</comment>
<evidence type="ECO:0000313" key="2">
    <source>
        <dbReference type="Proteomes" id="UP000230184"/>
    </source>
</evidence>
<sequence>MNNGTTSNLQLKLSLDEGLTNIWGYLKKEYQGMDKSSIVRLALNTLFKETKRSQYRLYSIEEILKELESVNEGMTENEIYDWWNKNKPL</sequence>
<dbReference type="EMBL" id="PEWY01000006">
    <property type="protein sequence ID" value="PIU37564.1"/>
    <property type="molecule type" value="Genomic_DNA"/>
</dbReference>
<name>A0A2M6YVN7_9BACT</name>